<reference evidence="3" key="1">
    <citation type="journal article" date="2019" name="Int. J. Syst. Evol. Microbiol.">
        <title>The Global Catalogue of Microorganisms (GCM) 10K type strain sequencing project: providing services to taxonomists for standard genome sequencing and annotation.</title>
        <authorList>
            <consortium name="The Broad Institute Genomics Platform"/>
            <consortium name="The Broad Institute Genome Sequencing Center for Infectious Disease"/>
            <person name="Wu L."/>
            <person name="Ma J."/>
        </authorList>
    </citation>
    <scope>NUCLEOTIDE SEQUENCE [LARGE SCALE GENOMIC DNA]</scope>
    <source>
        <strain evidence="3">JCM 17938</strain>
    </source>
</reference>
<sequence length="116" mass="12640">MSDVNRLITQYLGIWNERDEARRNAIIKEVLTEDSVYSDPDYAGIEGHAALSAAIGTAHEKFGDLVFGLGEIIGAHHDTALFTWRLGPAGTDEAVGTGYDVIEFAGGRIRRVVGFF</sequence>
<keyword evidence="3" id="KW-1185">Reference proteome</keyword>
<dbReference type="SUPFAM" id="SSF54427">
    <property type="entry name" value="NTF2-like"/>
    <property type="match status" value="1"/>
</dbReference>
<gene>
    <name evidence="2" type="ORF">GCM10023195_43130</name>
</gene>
<protein>
    <submittedName>
        <fullName evidence="2">Nuclear transport factor 2 family protein</fullName>
    </submittedName>
</protein>
<evidence type="ECO:0000259" key="1">
    <source>
        <dbReference type="Pfam" id="PF12680"/>
    </source>
</evidence>
<name>A0ABP8TMX7_9ACTN</name>
<comment type="caution">
    <text evidence="2">The sequence shown here is derived from an EMBL/GenBank/DDBJ whole genome shotgun (WGS) entry which is preliminary data.</text>
</comment>
<dbReference type="RefSeq" id="WP_345357052.1">
    <property type="nucleotide sequence ID" value="NZ_BAABHJ010000012.1"/>
</dbReference>
<dbReference type="Proteomes" id="UP001500212">
    <property type="component" value="Unassembled WGS sequence"/>
</dbReference>
<dbReference type="Gene3D" id="3.10.450.50">
    <property type="match status" value="1"/>
</dbReference>
<evidence type="ECO:0000313" key="2">
    <source>
        <dbReference type="EMBL" id="GAA4610492.1"/>
    </source>
</evidence>
<evidence type="ECO:0000313" key="3">
    <source>
        <dbReference type="Proteomes" id="UP001500212"/>
    </source>
</evidence>
<dbReference type="Pfam" id="PF12680">
    <property type="entry name" value="SnoaL_2"/>
    <property type="match status" value="1"/>
</dbReference>
<organism evidence="2 3">
    <name type="scientific">Actinoallomurus liliacearum</name>
    <dbReference type="NCBI Taxonomy" id="1080073"/>
    <lineage>
        <taxon>Bacteria</taxon>
        <taxon>Bacillati</taxon>
        <taxon>Actinomycetota</taxon>
        <taxon>Actinomycetes</taxon>
        <taxon>Streptosporangiales</taxon>
        <taxon>Thermomonosporaceae</taxon>
        <taxon>Actinoallomurus</taxon>
    </lineage>
</organism>
<feature type="domain" description="SnoaL-like" evidence="1">
    <location>
        <begin position="9"/>
        <end position="111"/>
    </location>
</feature>
<dbReference type="EMBL" id="BAABHJ010000012">
    <property type="protein sequence ID" value="GAA4610492.1"/>
    <property type="molecule type" value="Genomic_DNA"/>
</dbReference>
<dbReference type="InterPro" id="IPR032710">
    <property type="entry name" value="NTF2-like_dom_sf"/>
</dbReference>
<dbReference type="InterPro" id="IPR037401">
    <property type="entry name" value="SnoaL-like"/>
</dbReference>
<accession>A0ABP8TMX7</accession>
<proteinExistence type="predicted"/>